<gene>
    <name evidence="2" type="ORF">PIQ37_09045</name>
</gene>
<accession>A0ABU9LAF3</accession>
<dbReference type="Proteomes" id="UP001486626">
    <property type="component" value="Unassembled WGS sequence"/>
</dbReference>
<dbReference type="Gene3D" id="2.60.40.2970">
    <property type="match status" value="1"/>
</dbReference>
<keyword evidence="3" id="KW-1185">Reference proteome</keyword>
<reference evidence="2 3" key="1">
    <citation type="journal article" date="2024" name="FEMS Microbiol. Lett.">
        <title>Xanthomonas protegens sp. nov., a novel rice seed-associated bacterium, provides in vivo protection against X. oryzae pv. oryzae, the bacterial leaf blight pathogen.</title>
        <authorList>
            <person name="Rana R."/>
            <person name="Sharma A."/>
            <person name="Madhavan V.N."/>
            <person name="Korpole S."/>
            <person name="Sonti R.V."/>
            <person name="Patel H.K."/>
            <person name="Patil P.B."/>
        </authorList>
    </citation>
    <scope>NUCLEOTIDE SEQUENCE [LARGE SCALE GENOMIC DNA]</scope>
    <source>
        <strain evidence="2 3">PPL118</strain>
    </source>
</reference>
<dbReference type="PROSITE" id="PS51257">
    <property type="entry name" value="PROKAR_LIPOPROTEIN"/>
    <property type="match status" value="1"/>
</dbReference>
<proteinExistence type="predicted"/>
<evidence type="ECO:0000313" key="3">
    <source>
        <dbReference type="Proteomes" id="UP001486626"/>
    </source>
</evidence>
<evidence type="ECO:0008006" key="4">
    <source>
        <dbReference type="Google" id="ProtNLM"/>
    </source>
</evidence>
<comment type="caution">
    <text evidence="2">The sequence shown here is derived from an EMBL/GenBank/DDBJ whole genome shotgun (WGS) entry which is preliminary data.</text>
</comment>
<sequence length="169" mass="17903">MKGSWIVGMALLGACFTVSAAGRLDIRLEHAQADSKRAGAAVITITLVNVGDQPIAVPDAYIPEVSRDGRLQANLFRVLQEDGGLADYVGIHVSQLPGSIPDVILPPGESKSATVDLSLNYRIVPGRRYLVAVQPLLRYSELPATTTANVSGQVGSLKAAKSNRIEVMP</sequence>
<evidence type="ECO:0000313" key="2">
    <source>
        <dbReference type="EMBL" id="MEL4891571.1"/>
    </source>
</evidence>
<keyword evidence="1" id="KW-0732">Signal</keyword>
<dbReference type="EMBL" id="JAQJCQ010000006">
    <property type="protein sequence ID" value="MEL4891571.1"/>
    <property type="molecule type" value="Genomic_DNA"/>
</dbReference>
<feature type="signal peptide" evidence="1">
    <location>
        <begin position="1"/>
        <end position="20"/>
    </location>
</feature>
<evidence type="ECO:0000256" key="1">
    <source>
        <dbReference type="SAM" id="SignalP"/>
    </source>
</evidence>
<protein>
    <recommendedName>
        <fullName evidence="4">Lipoprotein</fullName>
    </recommendedName>
</protein>
<dbReference type="RefSeq" id="WP_342073203.1">
    <property type="nucleotide sequence ID" value="NZ_JAQJCQ010000006.1"/>
</dbReference>
<feature type="chain" id="PRO_5047457200" description="Lipoprotein" evidence="1">
    <location>
        <begin position="21"/>
        <end position="169"/>
    </location>
</feature>
<name>A0ABU9LAF3_9XANT</name>
<organism evidence="2 3">
    <name type="scientific">Xanthomonas protegens</name>
    <dbReference type="NCBI Taxonomy" id="3380705"/>
    <lineage>
        <taxon>Bacteria</taxon>
        <taxon>Pseudomonadati</taxon>
        <taxon>Pseudomonadota</taxon>
        <taxon>Gammaproteobacteria</taxon>
        <taxon>Lysobacterales</taxon>
        <taxon>Lysobacteraceae</taxon>
        <taxon>Xanthomonas</taxon>
    </lineage>
</organism>